<dbReference type="PANTHER" id="PTHR35309:SF4">
    <property type="entry name" value="TOCOPHEROL CYCLASE"/>
    <property type="match status" value="1"/>
</dbReference>
<protein>
    <recommendedName>
        <fullName evidence="3">AttH domain-containing protein</fullName>
    </recommendedName>
</protein>
<dbReference type="EMBL" id="CDMZ01001414">
    <property type="protein sequence ID" value="CEM32209.1"/>
    <property type="molecule type" value="Genomic_DNA"/>
</dbReference>
<reference evidence="2" key="1">
    <citation type="submission" date="2014-11" db="EMBL/GenBank/DDBJ databases">
        <authorList>
            <person name="Otto D Thomas"/>
            <person name="Naeem Raeece"/>
        </authorList>
    </citation>
    <scope>NUCLEOTIDE SEQUENCE</scope>
</reference>
<evidence type="ECO:0008006" key="3">
    <source>
        <dbReference type="Google" id="ProtNLM"/>
    </source>
</evidence>
<evidence type="ECO:0000256" key="1">
    <source>
        <dbReference type="SAM" id="SignalP"/>
    </source>
</evidence>
<dbReference type="PANTHER" id="PTHR35309">
    <property type="match status" value="1"/>
</dbReference>
<proteinExistence type="predicted"/>
<dbReference type="InterPro" id="IPR025893">
    <property type="entry name" value="Tocopherol_cyclase"/>
</dbReference>
<dbReference type="VEuPathDB" id="CryptoDB:Cvel_22795"/>
<evidence type="ECO:0000313" key="2">
    <source>
        <dbReference type="EMBL" id="CEM32209.1"/>
    </source>
</evidence>
<keyword evidence="1" id="KW-0732">Signal</keyword>
<gene>
    <name evidence="2" type="ORF">Cvel_22795</name>
</gene>
<dbReference type="AlphaFoldDB" id="A0A0G4GPL4"/>
<accession>A0A0G4GPL4</accession>
<name>A0A0G4GPL4_9ALVE</name>
<feature type="chain" id="PRO_5005190449" description="AttH domain-containing protein" evidence="1">
    <location>
        <begin position="23"/>
        <end position="452"/>
    </location>
</feature>
<dbReference type="GO" id="GO:0009976">
    <property type="term" value="F:tocopherol cyclase activity"/>
    <property type="evidence" value="ECO:0007669"/>
    <property type="project" value="InterPro"/>
</dbReference>
<organism evidence="2">
    <name type="scientific">Chromera velia CCMP2878</name>
    <dbReference type="NCBI Taxonomy" id="1169474"/>
    <lineage>
        <taxon>Eukaryota</taxon>
        <taxon>Sar</taxon>
        <taxon>Alveolata</taxon>
        <taxon>Colpodellida</taxon>
        <taxon>Chromeraceae</taxon>
        <taxon>Chromera</taxon>
    </lineage>
</organism>
<feature type="signal peptide" evidence="1">
    <location>
        <begin position="1"/>
        <end position="22"/>
    </location>
</feature>
<sequence length="452" mass="49153">MPFSLRSLGSSLLLSLLSLTGASPNDPHVFHSAPWFEGWYFRLHDAAADRVVGAAFGFSAPDTSTAPKGATIHKAYIMLLLQEGQSGKLQKLDIFPDPETVTINGRPVESSIASDPSLYRESNFTWCATKNGCFSVDEGRVERFNLTDGGEYFLEGKIGTPVHWGTTAADYGPMGVFAETSLIPLKWFVHTTTSQAESYRFKWGKRGPMGTAGDAAKTSVHQEKNWGDSFPTSWIWSQFSDRTTGSYAALTFGHVTVGPFTDRPAFLLGYRNYQKTGPGGAALAADFRPDNSVIVNAHLDGCAGNFFVELEGVEFRIQVTVTGEPSTFSDKLWGPVSYGFAPVCTETFNAHVEVKLFRRDCTSVLCRSLKRAAILAHQAKVAITGVERGSGAPMDPDFKLVDSASAGFSALEFGGGFQCGEPKGQWDLSKVKVKVVEEEEAERAYEESLIIA</sequence>